<accession>A0AAD9QH34</accession>
<dbReference type="AlphaFoldDB" id="A0AAD9QH34"/>
<reference evidence="1" key="1">
    <citation type="journal article" date="2023" name="G3 (Bethesda)">
        <title>Whole genome assembly and annotation of the endangered Caribbean coral Acropora cervicornis.</title>
        <authorList>
            <person name="Selwyn J.D."/>
            <person name="Vollmer S.V."/>
        </authorList>
    </citation>
    <scope>NUCLEOTIDE SEQUENCE</scope>
    <source>
        <strain evidence="1">K2</strain>
    </source>
</reference>
<evidence type="ECO:0000313" key="2">
    <source>
        <dbReference type="Proteomes" id="UP001249851"/>
    </source>
</evidence>
<organism evidence="1 2">
    <name type="scientific">Acropora cervicornis</name>
    <name type="common">Staghorn coral</name>
    <dbReference type="NCBI Taxonomy" id="6130"/>
    <lineage>
        <taxon>Eukaryota</taxon>
        <taxon>Metazoa</taxon>
        <taxon>Cnidaria</taxon>
        <taxon>Anthozoa</taxon>
        <taxon>Hexacorallia</taxon>
        <taxon>Scleractinia</taxon>
        <taxon>Astrocoeniina</taxon>
        <taxon>Acroporidae</taxon>
        <taxon>Acropora</taxon>
    </lineage>
</organism>
<sequence length="128" mass="14557">HVLINEELALHLSIGDKQLVSCPDCGLFTAKDMLAHHLSELCLNKGICCPLRCGEILPWYFSLRYTCRFHVTLHLDKCDEKAVRCSVSGCHAVFRGKDHEDHVYTAALSHMALQAGEVERLRRILYHN</sequence>
<name>A0AAD9QH34_ACRCE</name>
<protein>
    <submittedName>
        <fullName evidence="1">Uncharacterized protein</fullName>
    </submittedName>
</protein>
<keyword evidence="2" id="KW-1185">Reference proteome</keyword>
<gene>
    <name evidence="1" type="ORF">P5673_016652</name>
</gene>
<comment type="caution">
    <text evidence="1">The sequence shown here is derived from an EMBL/GenBank/DDBJ whole genome shotgun (WGS) entry which is preliminary data.</text>
</comment>
<dbReference type="EMBL" id="JARQWQ010000035">
    <property type="protein sequence ID" value="KAK2560841.1"/>
    <property type="molecule type" value="Genomic_DNA"/>
</dbReference>
<feature type="non-terminal residue" evidence="1">
    <location>
        <position position="128"/>
    </location>
</feature>
<evidence type="ECO:0000313" key="1">
    <source>
        <dbReference type="EMBL" id="KAK2560841.1"/>
    </source>
</evidence>
<proteinExistence type="predicted"/>
<feature type="non-terminal residue" evidence="1">
    <location>
        <position position="1"/>
    </location>
</feature>
<reference evidence="1" key="2">
    <citation type="journal article" date="2023" name="Science">
        <title>Genomic signatures of disease resistance in endangered staghorn corals.</title>
        <authorList>
            <person name="Vollmer S.V."/>
            <person name="Selwyn J.D."/>
            <person name="Despard B.A."/>
            <person name="Roesel C.L."/>
        </authorList>
    </citation>
    <scope>NUCLEOTIDE SEQUENCE</scope>
    <source>
        <strain evidence="1">K2</strain>
    </source>
</reference>
<dbReference type="Proteomes" id="UP001249851">
    <property type="component" value="Unassembled WGS sequence"/>
</dbReference>